<protein>
    <submittedName>
        <fullName evidence="2">Uncharacterized protein</fullName>
    </submittedName>
</protein>
<feature type="compositionally biased region" description="Low complexity" evidence="1">
    <location>
        <begin position="17"/>
        <end position="44"/>
    </location>
</feature>
<name>A0ABR0VWX8_REHGL</name>
<gene>
    <name evidence="2" type="ORF">DH2020_026493</name>
</gene>
<comment type="caution">
    <text evidence="2">The sequence shown here is derived from an EMBL/GenBank/DDBJ whole genome shotgun (WGS) entry which is preliminary data.</text>
</comment>
<organism evidence="2 3">
    <name type="scientific">Rehmannia glutinosa</name>
    <name type="common">Chinese foxglove</name>
    <dbReference type="NCBI Taxonomy" id="99300"/>
    <lineage>
        <taxon>Eukaryota</taxon>
        <taxon>Viridiplantae</taxon>
        <taxon>Streptophyta</taxon>
        <taxon>Embryophyta</taxon>
        <taxon>Tracheophyta</taxon>
        <taxon>Spermatophyta</taxon>
        <taxon>Magnoliopsida</taxon>
        <taxon>eudicotyledons</taxon>
        <taxon>Gunneridae</taxon>
        <taxon>Pentapetalae</taxon>
        <taxon>asterids</taxon>
        <taxon>lamiids</taxon>
        <taxon>Lamiales</taxon>
        <taxon>Orobanchaceae</taxon>
        <taxon>Rehmannieae</taxon>
        <taxon>Rehmannia</taxon>
    </lineage>
</organism>
<keyword evidence="3" id="KW-1185">Reference proteome</keyword>
<accession>A0ABR0VWX8</accession>
<dbReference type="EMBL" id="JABTTQ020000360">
    <property type="protein sequence ID" value="KAK6139817.1"/>
    <property type="molecule type" value="Genomic_DNA"/>
</dbReference>
<evidence type="ECO:0000256" key="1">
    <source>
        <dbReference type="SAM" id="MobiDB-lite"/>
    </source>
</evidence>
<dbReference type="Proteomes" id="UP001318860">
    <property type="component" value="Unassembled WGS sequence"/>
</dbReference>
<proteinExistence type="predicted"/>
<reference evidence="2 3" key="1">
    <citation type="journal article" date="2021" name="Comput. Struct. Biotechnol. J.">
        <title>De novo genome assembly of the potent medicinal plant Rehmannia glutinosa using nanopore technology.</title>
        <authorList>
            <person name="Ma L."/>
            <person name="Dong C."/>
            <person name="Song C."/>
            <person name="Wang X."/>
            <person name="Zheng X."/>
            <person name="Niu Y."/>
            <person name="Chen S."/>
            <person name="Feng W."/>
        </authorList>
    </citation>
    <scope>NUCLEOTIDE SEQUENCE [LARGE SCALE GENOMIC DNA]</scope>
    <source>
        <strain evidence="2">DH-2019</strain>
    </source>
</reference>
<sequence>MAPKRKRGNESGESSVTGATTTASRETRSATHSATRATRISTRSPVADIEPHTSSSTSSKTIIIEQCKVNHSGRGVFKSRRGWRKRLMESTLCSALETLGKVLLKFGRKVVIFMREIYVGTVASLSCAIKAIWSHSAR</sequence>
<evidence type="ECO:0000313" key="3">
    <source>
        <dbReference type="Proteomes" id="UP001318860"/>
    </source>
</evidence>
<feature type="region of interest" description="Disordered" evidence="1">
    <location>
        <begin position="1"/>
        <end position="60"/>
    </location>
</feature>
<evidence type="ECO:0000313" key="2">
    <source>
        <dbReference type="EMBL" id="KAK6139817.1"/>
    </source>
</evidence>